<dbReference type="Gene3D" id="3.60.15.10">
    <property type="entry name" value="Ribonuclease Z/Hydroxyacylglutathione hydrolase-like"/>
    <property type="match status" value="1"/>
</dbReference>
<dbReference type="Proteomes" id="UP001651880">
    <property type="component" value="Unassembled WGS sequence"/>
</dbReference>
<feature type="domain" description="Metallo-beta-lactamase" evidence="2">
    <location>
        <begin position="46"/>
        <end position="239"/>
    </location>
</feature>
<proteinExistence type="predicted"/>
<keyword evidence="1" id="KW-0732">Signal</keyword>
<dbReference type="InterPro" id="IPR052159">
    <property type="entry name" value="Competence_DNA_uptake"/>
</dbReference>
<name>A0ABT1NAY4_9FIRM</name>
<accession>A0ABT1NAY4</accession>
<evidence type="ECO:0000313" key="3">
    <source>
        <dbReference type="EMBL" id="MCQ1528420.1"/>
    </source>
</evidence>
<dbReference type="PANTHER" id="PTHR30619">
    <property type="entry name" value="DNA INTERNALIZATION/COMPETENCE PROTEIN COMEC/REC2"/>
    <property type="match status" value="1"/>
</dbReference>
<dbReference type="InterPro" id="IPR036866">
    <property type="entry name" value="RibonucZ/Hydroxyglut_hydro"/>
</dbReference>
<evidence type="ECO:0000259" key="2">
    <source>
        <dbReference type="SMART" id="SM00849"/>
    </source>
</evidence>
<reference evidence="3 4" key="1">
    <citation type="submission" date="2021-10" db="EMBL/GenBank/DDBJ databases">
        <title>Lutispora strain m25 sp. nov., a thermophilic, non-spore-forming bacterium isolated from a lab-scale methanogenic bioreactor digesting anaerobic sludge.</title>
        <authorList>
            <person name="El Houari A."/>
            <person name="Mcdonald J."/>
        </authorList>
    </citation>
    <scope>NUCLEOTIDE SEQUENCE [LARGE SCALE GENOMIC DNA]</scope>
    <source>
        <strain evidence="4">m25</strain>
    </source>
</reference>
<dbReference type="RefSeq" id="WP_255225901.1">
    <property type="nucleotide sequence ID" value="NZ_JAJEKE010000001.1"/>
</dbReference>
<dbReference type="SMART" id="SM00849">
    <property type="entry name" value="Lactamase_B"/>
    <property type="match status" value="1"/>
</dbReference>
<evidence type="ECO:0000313" key="4">
    <source>
        <dbReference type="Proteomes" id="UP001651880"/>
    </source>
</evidence>
<protein>
    <submittedName>
        <fullName evidence="3">MBL fold metallo-hydrolase</fullName>
    </submittedName>
</protein>
<comment type="caution">
    <text evidence="3">The sequence shown here is derived from an EMBL/GenBank/DDBJ whole genome shotgun (WGS) entry which is preliminary data.</text>
</comment>
<dbReference type="Pfam" id="PF00753">
    <property type="entry name" value="Lactamase_B"/>
    <property type="match status" value="1"/>
</dbReference>
<dbReference type="SUPFAM" id="SSF56281">
    <property type="entry name" value="Metallo-hydrolase/oxidoreductase"/>
    <property type="match status" value="1"/>
</dbReference>
<dbReference type="InterPro" id="IPR035681">
    <property type="entry name" value="ComA-like_MBL"/>
</dbReference>
<sequence>MKKKLPFFLAALIIYAAVAIMSGGPVEDGNVAAADGMKVHFIDVGQADSILVQSDEATMLIDGGNNADAEAVVDYIKSQNIERLDYVIGTHPHEDHIGGLDAVIESFDIGAVYMPKAMSTTKTFEDVLKAISKKGLKINTPIPGTNIDLGRAVFTILAPNGESYESTNNYSIVIKLTNGKNSFLFTGDAESISEKEVMGKGFDLSAEVLKVGHHGSTTSTTKEFLDMVNPRYAIISAGKDNQYGHPHKEILDRLKKKNIIVYRTDESGTIIASSDGESITFSENAKSIR</sequence>
<dbReference type="PANTHER" id="PTHR30619:SF7">
    <property type="entry name" value="BETA-LACTAMASE DOMAIN PROTEIN"/>
    <property type="match status" value="1"/>
</dbReference>
<dbReference type="EMBL" id="JAJEKE010000001">
    <property type="protein sequence ID" value="MCQ1528420.1"/>
    <property type="molecule type" value="Genomic_DNA"/>
</dbReference>
<organism evidence="3 4">
    <name type="scientific">Lutispora saccharofermentans</name>
    <dbReference type="NCBI Taxonomy" id="3024236"/>
    <lineage>
        <taxon>Bacteria</taxon>
        <taxon>Bacillati</taxon>
        <taxon>Bacillota</taxon>
        <taxon>Clostridia</taxon>
        <taxon>Lutisporales</taxon>
        <taxon>Lutisporaceae</taxon>
        <taxon>Lutispora</taxon>
    </lineage>
</organism>
<dbReference type="CDD" id="cd07731">
    <property type="entry name" value="ComA-like_MBL-fold"/>
    <property type="match status" value="1"/>
</dbReference>
<dbReference type="InterPro" id="IPR001279">
    <property type="entry name" value="Metallo-B-lactamas"/>
</dbReference>
<feature type="signal peptide" evidence="1">
    <location>
        <begin position="1"/>
        <end position="19"/>
    </location>
</feature>
<evidence type="ECO:0000256" key="1">
    <source>
        <dbReference type="SAM" id="SignalP"/>
    </source>
</evidence>
<feature type="chain" id="PRO_5046310302" evidence="1">
    <location>
        <begin position="20"/>
        <end position="289"/>
    </location>
</feature>
<gene>
    <name evidence="3" type="ORF">LJD61_02500</name>
</gene>
<keyword evidence="4" id="KW-1185">Reference proteome</keyword>